<dbReference type="EMBL" id="JABEMB010000014">
    <property type="protein sequence ID" value="NNH04354.1"/>
    <property type="molecule type" value="Genomic_DNA"/>
</dbReference>
<evidence type="ECO:0000313" key="3">
    <source>
        <dbReference type="Proteomes" id="UP000543598"/>
    </source>
</evidence>
<keyword evidence="3" id="KW-1185">Reference proteome</keyword>
<sequence>MTADQRIGRVVGLVVFWSTMAAVAGILLWPKVVGSIVGMVTWTDADKDACAETAGCAVNLVQGGVVSVWWAFAWIALIIGGIAICWAPARWWTSKGRFALEAVADSSPQWLRVHAIAALFVCLIVGIPGRSITTTWAPEYFAAAAAALAGAGLATLSLRHARRTLSAREYERLVGHGVFADRARRGAQRRERRGRKASE</sequence>
<protein>
    <submittedName>
        <fullName evidence="2">Uncharacterized protein</fullName>
    </submittedName>
</protein>
<keyword evidence="1" id="KW-1133">Transmembrane helix</keyword>
<evidence type="ECO:0000256" key="1">
    <source>
        <dbReference type="SAM" id="Phobius"/>
    </source>
</evidence>
<name>A0A7Y2M1N4_9MICO</name>
<feature type="transmembrane region" description="Helical" evidence="1">
    <location>
        <begin position="110"/>
        <end position="128"/>
    </location>
</feature>
<organism evidence="2 3">
    <name type="scientific">Microbacterium ulmi</name>
    <dbReference type="NCBI Taxonomy" id="179095"/>
    <lineage>
        <taxon>Bacteria</taxon>
        <taxon>Bacillati</taxon>
        <taxon>Actinomycetota</taxon>
        <taxon>Actinomycetes</taxon>
        <taxon>Micrococcales</taxon>
        <taxon>Microbacteriaceae</taxon>
        <taxon>Microbacterium</taxon>
    </lineage>
</organism>
<reference evidence="2 3" key="1">
    <citation type="submission" date="2020-05" db="EMBL/GenBank/DDBJ databases">
        <title>MicrobeNet Type strains.</title>
        <authorList>
            <person name="Nicholson A.C."/>
        </authorList>
    </citation>
    <scope>NUCLEOTIDE SEQUENCE [LARGE SCALE GENOMIC DNA]</scope>
    <source>
        <strain evidence="2 3">JCM 14282</strain>
    </source>
</reference>
<feature type="transmembrane region" description="Helical" evidence="1">
    <location>
        <begin position="68"/>
        <end position="89"/>
    </location>
</feature>
<dbReference type="RefSeq" id="WP_167038457.1">
    <property type="nucleotide sequence ID" value="NZ_BAAANA010000001.1"/>
</dbReference>
<feature type="transmembrane region" description="Helical" evidence="1">
    <location>
        <begin position="140"/>
        <end position="158"/>
    </location>
</feature>
<dbReference type="AlphaFoldDB" id="A0A7Y2M1N4"/>
<gene>
    <name evidence="2" type="ORF">HLA99_10880</name>
</gene>
<comment type="caution">
    <text evidence="2">The sequence shown here is derived from an EMBL/GenBank/DDBJ whole genome shotgun (WGS) entry which is preliminary data.</text>
</comment>
<proteinExistence type="predicted"/>
<feature type="transmembrane region" description="Helical" evidence="1">
    <location>
        <begin position="7"/>
        <end position="29"/>
    </location>
</feature>
<keyword evidence="1" id="KW-0472">Membrane</keyword>
<dbReference type="Proteomes" id="UP000543598">
    <property type="component" value="Unassembled WGS sequence"/>
</dbReference>
<evidence type="ECO:0000313" key="2">
    <source>
        <dbReference type="EMBL" id="NNH04354.1"/>
    </source>
</evidence>
<accession>A0A7Y2M1N4</accession>
<keyword evidence="1" id="KW-0812">Transmembrane</keyword>